<evidence type="ECO:0000313" key="4">
    <source>
        <dbReference type="Proteomes" id="UP000307943"/>
    </source>
</evidence>
<accession>A0A5C4T3D0</accession>
<feature type="transmembrane region" description="Helical" evidence="1">
    <location>
        <begin position="252"/>
        <end position="272"/>
    </location>
</feature>
<feature type="chain" id="PRO_5039720102" description="Sporulation protein" evidence="2">
    <location>
        <begin position="25"/>
        <end position="288"/>
    </location>
</feature>
<gene>
    <name evidence="3" type="ORF">FE784_25000</name>
</gene>
<name>A0A5C4T3D0_9BACL</name>
<keyword evidence="2" id="KW-0732">Signal</keyword>
<evidence type="ECO:0000256" key="2">
    <source>
        <dbReference type="SAM" id="SignalP"/>
    </source>
</evidence>
<dbReference type="Pfam" id="PF09577">
    <property type="entry name" value="Spore_YpjB"/>
    <property type="match status" value="1"/>
</dbReference>
<keyword evidence="1" id="KW-0812">Transmembrane</keyword>
<feature type="signal peptide" evidence="2">
    <location>
        <begin position="1"/>
        <end position="24"/>
    </location>
</feature>
<evidence type="ECO:0008006" key="5">
    <source>
        <dbReference type="Google" id="ProtNLM"/>
    </source>
</evidence>
<dbReference type="OrthoDB" id="2464294at2"/>
<organism evidence="3 4">
    <name type="scientific">Paenibacillus hemerocallicola</name>
    <dbReference type="NCBI Taxonomy" id="1172614"/>
    <lineage>
        <taxon>Bacteria</taxon>
        <taxon>Bacillati</taxon>
        <taxon>Bacillota</taxon>
        <taxon>Bacilli</taxon>
        <taxon>Bacillales</taxon>
        <taxon>Paenibacillaceae</taxon>
        <taxon>Paenibacillus</taxon>
    </lineage>
</organism>
<proteinExistence type="predicted"/>
<dbReference type="AlphaFoldDB" id="A0A5C4T3D0"/>
<evidence type="ECO:0000313" key="3">
    <source>
        <dbReference type="EMBL" id="TNJ63574.1"/>
    </source>
</evidence>
<dbReference type="Proteomes" id="UP000307943">
    <property type="component" value="Unassembled WGS sequence"/>
</dbReference>
<protein>
    <recommendedName>
        <fullName evidence="5">Sporulation protein</fullName>
    </recommendedName>
</protein>
<keyword evidence="1" id="KW-1133">Transmembrane helix</keyword>
<keyword evidence="4" id="KW-1185">Reference proteome</keyword>
<dbReference type="InterPro" id="IPR014231">
    <property type="entry name" value="Spore_YpjB"/>
</dbReference>
<sequence>MFVFGKKRWRSACCVLLLVMAILAGCGQGEPAGANDNTASSEQLKQVEQLNAAADEMYRYVMDGNMDKARDKLNEVGAKLTGIRFEGITSVEGVSALSESIVQAKRVFQSVQYSQEAGQAAAAKIRLATDALTHANQPMWLQYYKGMKESAYQLEQAVQRRNQRDAVAGLEQLQLRYSTIRPSILISRPSAQAEKLDSLFAFLRNQLSQPEADLKQIGGGLAHLQQSLDELFDRRDKAAYVPMVERPVPIRWIFTFGSIIVAVLAFAAWRIFDFERNSFGGGNRRGGW</sequence>
<dbReference type="RefSeq" id="WP_139604989.1">
    <property type="nucleotide sequence ID" value="NZ_VDCQ01000041.1"/>
</dbReference>
<dbReference type="PROSITE" id="PS51257">
    <property type="entry name" value="PROKAR_LIPOPROTEIN"/>
    <property type="match status" value="1"/>
</dbReference>
<dbReference type="EMBL" id="VDCQ01000041">
    <property type="protein sequence ID" value="TNJ63574.1"/>
    <property type="molecule type" value="Genomic_DNA"/>
</dbReference>
<reference evidence="3 4" key="1">
    <citation type="submission" date="2019-05" db="EMBL/GenBank/DDBJ databases">
        <title>We sequenced the genome of Paenibacillus hemerocallicola KCTC 33185 for further insight into its adaptation and study the phylogeny of Paenibacillus.</title>
        <authorList>
            <person name="Narsing Rao M.P."/>
        </authorList>
    </citation>
    <scope>NUCLEOTIDE SEQUENCE [LARGE SCALE GENOMIC DNA]</scope>
    <source>
        <strain evidence="3 4">KCTC 33185</strain>
    </source>
</reference>
<comment type="caution">
    <text evidence="3">The sequence shown here is derived from an EMBL/GenBank/DDBJ whole genome shotgun (WGS) entry which is preliminary data.</text>
</comment>
<evidence type="ECO:0000256" key="1">
    <source>
        <dbReference type="SAM" id="Phobius"/>
    </source>
</evidence>
<keyword evidence="1" id="KW-0472">Membrane</keyword>